<dbReference type="InterPro" id="IPR029071">
    <property type="entry name" value="Ubiquitin-like_domsf"/>
</dbReference>
<dbReference type="EMBL" id="JAVHJO010000017">
    <property type="protein sequence ID" value="KAK6525309.1"/>
    <property type="molecule type" value="Genomic_DNA"/>
</dbReference>
<keyword evidence="2" id="KW-1185">Reference proteome</keyword>
<reference evidence="1 2" key="1">
    <citation type="submission" date="2019-10" db="EMBL/GenBank/DDBJ databases">
        <authorList>
            <person name="Palmer J.M."/>
        </authorList>
    </citation>
    <scope>NUCLEOTIDE SEQUENCE [LARGE SCALE GENOMIC DNA]</scope>
    <source>
        <strain evidence="1 2">TWF694</strain>
    </source>
</reference>
<dbReference type="Proteomes" id="UP001365542">
    <property type="component" value="Unassembled WGS sequence"/>
</dbReference>
<dbReference type="SUPFAM" id="SSF54236">
    <property type="entry name" value="Ubiquitin-like"/>
    <property type="match status" value="1"/>
</dbReference>
<gene>
    <name evidence="1" type="ORF">TWF694_005454</name>
</gene>
<organism evidence="1 2">
    <name type="scientific">Orbilia ellipsospora</name>
    <dbReference type="NCBI Taxonomy" id="2528407"/>
    <lineage>
        <taxon>Eukaryota</taxon>
        <taxon>Fungi</taxon>
        <taxon>Dikarya</taxon>
        <taxon>Ascomycota</taxon>
        <taxon>Pezizomycotina</taxon>
        <taxon>Orbiliomycetes</taxon>
        <taxon>Orbiliales</taxon>
        <taxon>Orbiliaceae</taxon>
        <taxon>Orbilia</taxon>
    </lineage>
</organism>
<comment type="caution">
    <text evidence="1">The sequence shown here is derived from an EMBL/GenBank/DDBJ whole genome shotgun (WGS) entry which is preliminary data.</text>
</comment>
<accession>A0AAV9WU76</accession>
<dbReference type="Gene3D" id="3.10.20.90">
    <property type="entry name" value="Phosphatidylinositol 3-kinase Catalytic Subunit, Chain A, domain 1"/>
    <property type="match status" value="1"/>
</dbReference>
<sequence>MTKGSSSKNPGLLNLSGKPIKTDRETAYTVKSSTKFGRIVTHYEQMKQVAAGTYRYLLEGGRLDINETLEENGVDVLDWDEGLVKVEAVLEAIGGFSVG</sequence>
<proteinExistence type="predicted"/>
<evidence type="ECO:0000313" key="2">
    <source>
        <dbReference type="Proteomes" id="UP001365542"/>
    </source>
</evidence>
<dbReference type="AlphaFoldDB" id="A0AAV9WU76"/>
<evidence type="ECO:0000313" key="1">
    <source>
        <dbReference type="EMBL" id="KAK6525309.1"/>
    </source>
</evidence>
<name>A0AAV9WU76_9PEZI</name>
<protein>
    <submittedName>
        <fullName evidence="1">Uncharacterized protein</fullName>
    </submittedName>
</protein>